<dbReference type="Gene3D" id="3.40.50.12670">
    <property type="match status" value="1"/>
</dbReference>
<dbReference type="PANTHER" id="PTHR11802:SF470">
    <property type="entry name" value="CARBOXYPEPTIDASE"/>
    <property type="match status" value="1"/>
</dbReference>
<dbReference type="EMBL" id="JAAIUW010000005">
    <property type="protein sequence ID" value="KAF7831572.1"/>
    <property type="molecule type" value="Genomic_DNA"/>
</dbReference>
<comment type="similarity">
    <text evidence="2 8">Belongs to the peptidase S10 family.</text>
</comment>
<evidence type="ECO:0000256" key="2">
    <source>
        <dbReference type="ARBA" id="ARBA00009431"/>
    </source>
</evidence>
<keyword evidence="5 8" id="KW-0645">Protease</keyword>
<organism evidence="10 11">
    <name type="scientific">Senna tora</name>
    <dbReference type="NCBI Taxonomy" id="362788"/>
    <lineage>
        <taxon>Eukaryota</taxon>
        <taxon>Viridiplantae</taxon>
        <taxon>Streptophyta</taxon>
        <taxon>Embryophyta</taxon>
        <taxon>Tracheophyta</taxon>
        <taxon>Spermatophyta</taxon>
        <taxon>Magnoliopsida</taxon>
        <taxon>eudicotyledons</taxon>
        <taxon>Gunneridae</taxon>
        <taxon>Pentapetalae</taxon>
        <taxon>rosids</taxon>
        <taxon>fabids</taxon>
        <taxon>Fabales</taxon>
        <taxon>Fabaceae</taxon>
        <taxon>Caesalpinioideae</taxon>
        <taxon>Cassia clade</taxon>
        <taxon>Senna</taxon>
    </lineage>
</organism>
<evidence type="ECO:0000256" key="6">
    <source>
        <dbReference type="ARBA" id="ARBA00022801"/>
    </source>
</evidence>
<proteinExistence type="inferred from homology"/>
<comment type="subcellular location">
    <subcellularLocation>
        <location evidence="1">Secreted</location>
    </subcellularLocation>
</comment>
<keyword evidence="3" id="KW-0964">Secreted</keyword>
<dbReference type="Gene3D" id="6.10.250.940">
    <property type="match status" value="1"/>
</dbReference>
<dbReference type="Proteomes" id="UP000634136">
    <property type="component" value="Unassembled WGS sequence"/>
</dbReference>
<dbReference type="FunFam" id="3.40.50.1820:FF:000409">
    <property type="entry name" value="Carboxypeptidase"/>
    <property type="match status" value="1"/>
</dbReference>
<keyword evidence="4 8" id="KW-0121">Carboxypeptidase</keyword>
<feature type="compositionally biased region" description="Basic and acidic residues" evidence="9">
    <location>
        <begin position="37"/>
        <end position="47"/>
    </location>
</feature>
<keyword evidence="7" id="KW-0325">Glycoprotein</keyword>
<evidence type="ECO:0000256" key="9">
    <source>
        <dbReference type="SAM" id="MobiDB-lite"/>
    </source>
</evidence>
<keyword evidence="6 8" id="KW-0378">Hydrolase</keyword>
<dbReference type="OrthoDB" id="443318at2759"/>
<dbReference type="InterPro" id="IPR029058">
    <property type="entry name" value="AB_hydrolase_fold"/>
</dbReference>
<protein>
    <recommendedName>
        <fullName evidence="8">Carboxypeptidase</fullName>
        <ecNumber evidence="8">3.4.16.-</ecNumber>
    </recommendedName>
</protein>
<evidence type="ECO:0000256" key="4">
    <source>
        <dbReference type="ARBA" id="ARBA00022645"/>
    </source>
</evidence>
<feature type="region of interest" description="Disordered" evidence="9">
    <location>
        <begin position="1"/>
        <end position="60"/>
    </location>
</feature>
<reference evidence="10" key="1">
    <citation type="submission" date="2020-09" db="EMBL/GenBank/DDBJ databases">
        <title>Genome-Enabled Discovery of Anthraquinone Biosynthesis in Senna tora.</title>
        <authorList>
            <person name="Kang S.-H."/>
            <person name="Pandey R.P."/>
            <person name="Lee C.-M."/>
            <person name="Sim J.-S."/>
            <person name="Jeong J.-T."/>
            <person name="Choi B.-S."/>
            <person name="Jung M."/>
            <person name="Ginzburg D."/>
            <person name="Zhao K."/>
            <person name="Won S.Y."/>
            <person name="Oh T.-J."/>
            <person name="Yu Y."/>
            <person name="Kim N.-H."/>
            <person name="Lee O.R."/>
            <person name="Lee T.-H."/>
            <person name="Bashyal P."/>
            <person name="Kim T.-S."/>
            <person name="Lee W.-H."/>
            <person name="Kawkins C."/>
            <person name="Kim C.-K."/>
            <person name="Kim J.S."/>
            <person name="Ahn B.O."/>
            <person name="Rhee S.Y."/>
            <person name="Sohng J.K."/>
        </authorList>
    </citation>
    <scope>NUCLEOTIDE SEQUENCE</scope>
    <source>
        <tissue evidence="10">Leaf</tissue>
    </source>
</reference>
<dbReference type="EC" id="3.4.16.-" evidence="8"/>
<dbReference type="PANTHER" id="PTHR11802">
    <property type="entry name" value="SERINE PROTEASE FAMILY S10 SERINE CARBOXYPEPTIDASE"/>
    <property type="match status" value="1"/>
</dbReference>
<dbReference type="PROSITE" id="PS00560">
    <property type="entry name" value="CARBOXYPEPT_SER_HIS"/>
    <property type="match status" value="1"/>
</dbReference>
<dbReference type="Pfam" id="PF00450">
    <property type="entry name" value="Peptidase_S10"/>
    <property type="match status" value="1"/>
</dbReference>
<dbReference type="GO" id="GO:0004185">
    <property type="term" value="F:serine-type carboxypeptidase activity"/>
    <property type="evidence" value="ECO:0007669"/>
    <property type="project" value="UniProtKB-UniRule"/>
</dbReference>
<dbReference type="PRINTS" id="PR00724">
    <property type="entry name" value="CRBOXYPTASEC"/>
</dbReference>
<dbReference type="InterPro" id="IPR018202">
    <property type="entry name" value="Ser_caboxypep_ser_AS"/>
</dbReference>
<keyword evidence="11" id="KW-1185">Reference proteome</keyword>
<comment type="caution">
    <text evidence="10">The sequence shown here is derived from an EMBL/GenBank/DDBJ whole genome shotgun (WGS) entry which is preliminary data.</text>
</comment>
<dbReference type="AlphaFoldDB" id="A0A834U034"/>
<gene>
    <name evidence="10" type="ORF">G2W53_013905</name>
</gene>
<sequence length="406" mass="45225">MRPSKSLSPEATSVEDFGWDAFEGGSEGEGLDSVARMVKESEGLDEKEKEEEEWGNGFENRMDSDASCSYNHLLRLEKSGPGCSSLGYGAMEELGPFRVNSDGKTLFRNEYAWNNESPAGVGFSYSNTSSDYEELGDKMTANDAYIFLVNWFERFPEYKSRDFFIAGESYAGHYAPQFAYTILIQNKLQNRTTINLKGIAIGNALIDDATHSKGQFDYLWTHGLYSDETHAAIDNYCDFASQNFSLQCFNAMNKAVSEMGAIDYLNIYAPLCHDTSLKNASIHGSVYEFDPCSNYSVKAYLNNPEVQLALQAKPTNWTHCSGDIDGLVPVTSSRYSINSLNLSIIVPWYSWYSGYEVGGYVVQYEGITFVTVRGAGHLVPSWQPARALTLFTSFIKEVLPPSSPAY</sequence>
<dbReference type="InterPro" id="IPR033124">
    <property type="entry name" value="Ser_caboxypep_his_AS"/>
</dbReference>
<feature type="compositionally biased region" description="Polar residues" evidence="9">
    <location>
        <begin position="1"/>
        <end position="11"/>
    </location>
</feature>
<evidence type="ECO:0000256" key="3">
    <source>
        <dbReference type="ARBA" id="ARBA00022525"/>
    </source>
</evidence>
<dbReference type="GO" id="GO:0005576">
    <property type="term" value="C:extracellular region"/>
    <property type="evidence" value="ECO:0007669"/>
    <property type="project" value="UniProtKB-SubCell"/>
</dbReference>
<evidence type="ECO:0000256" key="1">
    <source>
        <dbReference type="ARBA" id="ARBA00004613"/>
    </source>
</evidence>
<evidence type="ECO:0000256" key="7">
    <source>
        <dbReference type="ARBA" id="ARBA00023180"/>
    </source>
</evidence>
<evidence type="ECO:0000313" key="10">
    <source>
        <dbReference type="EMBL" id="KAF7831572.1"/>
    </source>
</evidence>
<dbReference type="SUPFAM" id="SSF53474">
    <property type="entry name" value="alpha/beta-Hydrolases"/>
    <property type="match status" value="1"/>
</dbReference>
<accession>A0A834U034</accession>
<name>A0A834U034_9FABA</name>
<dbReference type="Gene3D" id="3.40.50.1820">
    <property type="entry name" value="alpha/beta hydrolase"/>
    <property type="match status" value="1"/>
</dbReference>
<dbReference type="PROSITE" id="PS00131">
    <property type="entry name" value="CARBOXYPEPT_SER_SER"/>
    <property type="match status" value="1"/>
</dbReference>
<evidence type="ECO:0000313" key="11">
    <source>
        <dbReference type="Proteomes" id="UP000634136"/>
    </source>
</evidence>
<evidence type="ECO:0000256" key="8">
    <source>
        <dbReference type="RuleBase" id="RU361156"/>
    </source>
</evidence>
<dbReference type="GO" id="GO:0006508">
    <property type="term" value="P:proteolysis"/>
    <property type="evidence" value="ECO:0007669"/>
    <property type="project" value="UniProtKB-KW"/>
</dbReference>
<dbReference type="InterPro" id="IPR001563">
    <property type="entry name" value="Peptidase_S10"/>
</dbReference>
<dbReference type="GO" id="GO:0005773">
    <property type="term" value="C:vacuole"/>
    <property type="evidence" value="ECO:0007669"/>
    <property type="project" value="TreeGrafter"/>
</dbReference>
<evidence type="ECO:0000256" key="5">
    <source>
        <dbReference type="ARBA" id="ARBA00022670"/>
    </source>
</evidence>